<evidence type="ECO:0000256" key="3">
    <source>
        <dbReference type="ARBA" id="ARBA00022801"/>
    </source>
</evidence>
<sequence>MAIVGGIHGDEPSGVRAVREVLDSSTNLQRPIQLVVANPPAIASHRRYIDADMNRVFPGDPASEDRERRLAAALLKSISDCGVVLSLHSTHSYDDPIALVSRSHPEVQALAARLPVSHVVDQTPCFEGAFATSAPVLTIEAGRTRTEEATENARQIVEAFLQLVDALPGEPVETDSTYYTMTEAVSTQPDANYDLLVDNFEVVEPGTTVARSDRGEYVADTSFVPILMSETGYDDILGYKGAVAGETLSSARNAWGVSPTPRN</sequence>
<gene>
    <name evidence="6" type="primary">astE</name>
    <name evidence="6" type="ORF">HSEST_0951</name>
</gene>
<keyword evidence="2" id="KW-0479">Metal-binding</keyword>
<feature type="domain" description="Succinylglutamate desuccinylase/Aspartoacylase catalytic" evidence="5">
    <location>
        <begin position="1"/>
        <end position="162"/>
    </location>
</feature>
<evidence type="ECO:0000313" key="7">
    <source>
        <dbReference type="Proteomes" id="UP000663292"/>
    </source>
</evidence>
<evidence type="ECO:0000256" key="4">
    <source>
        <dbReference type="ARBA" id="ARBA00022833"/>
    </source>
</evidence>
<dbReference type="GO" id="GO:0046872">
    <property type="term" value="F:metal ion binding"/>
    <property type="evidence" value="ECO:0007669"/>
    <property type="project" value="UniProtKB-KW"/>
</dbReference>
<protein>
    <submittedName>
        <fullName evidence="6">Succinylglutamate desuccinylase</fullName>
    </submittedName>
</protein>
<proteinExistence type="predicted"/>
<dbReference type="Pfam" id="PF24827">
    <property type="entry name" value="AstE_AspA_cat"/>
    <property type="match status" value="1"/>
</dbReference>
<dbReference type="AlphaFoldDB" id="A0A897NQH6"/>
<dbReference type="PANTHER" id="PTHR15162:SF7">
    <property type="entry name" value="SUCCINYLGLUTAMATE DESUCCINYLASE"/>
    <property type="match status" value="1"/>
</dbReference>
<dbReference type="Gene3D" id="3.40.630.10">
    <property type="entry name" value="Zn peptidases"/>
    <property type="match status" value="1"/>
</dbReference>
<keyword evidence="7" id="KW-1185">Reference proteome</keyword>
<dbReference type="EMBL" id="CP064791">
    <property type="protein sequence ID" value="QSG14491.1"/>
    <property type="molecule type" value="Genomic_DNA"/>
</dbReference>
<evidence type="ECO:0000256" key="1">
    <source>
        <dbReference type="ARBA" id="ARBA00001947"/>
    </source>
</evidence>
<dbReference type="InterPro" id="IPR050178">
    <property type="entry name" value="AspA/AstE_fam"/>
</dbReference>
<keyword evidence="4" id="KW-0862">Zinc</keyword>
<accession>A0A897NQH6</accession>
<name>A0A897NQH6_9EURY</name>
<evidence type="ECO:0000256" key="2">
    <source>
        <dbReference type="ARBA" id="ARBA00022723"/>
    </source>
</evidence>
<dbReference type="PANTHER" id="PTHR15162">
    <property type="entry name" value="ASPARTOACYLASE"/>
    <property type="match status" value="1"/>
</dbReference>
<reference evidence="6 7" key="1">
    <citation type="submission" date="2020-11" db="EMBL/GenBank/DDBJ databases">
        <title>Carbohydrate-dependent, anaerobic sulfur respiration: A novel catabolism in halophilic archaea.</title>
        <authorList>
            <person name="Sorokin D.Y."/>
            <person name="Messina E."/>
            <person name="Smedile F."/>
            <person name="La Cono V."/>
            <person name="Hallsworth J.E."/>
            <person name="Yakimov M.M."/>
        </authorList>
    </citation>
    <scope>NUCLEOTIDE SEQUENCE [LARGE SCALE GENOMIC DNA]</scope>
    <source>
        <strain evidence="6 7">HSR-Est</strain>
    </source>
</reference>
<dbReference type="InterPro" id="IPR055438">
    <property type="entry name" value="AstE_AspA_cat"/>
</dbReference>
<dbReference type="Proteomes" id="UP000663292">
    <property type="component" value="Chromosome"/>
</dbReference>
<organism evidence="6 7">
    <name type="scientific">Halapricum desulfuricans</name>
    <dbReference type="NCBI Taxonomy" id="2841257"/>
    <lineage>
        <taxon>Archaea</taxon>
        <taxon>Methanobacteriati</taxon>
        <taxon>Methanobacteriota</taxon>
        <taxon>Stenosarchaea group</taxon>
        <taxon>Halobacteria</taxon>
        <taxon>Halobacteriales</taxon>
        <taxon>Haloarculaceae</taxon>
        <taxon>Halapricum</taxon>
    </lineage>
</organism>
<keyword evidence="3" id="KW-0378">Hydrolase</keyword>
<dbReference type="GO" id="GO:0016788">
    <property type="term" value="F:hydrolase activity, acting on ester bonds"/>
    <property type="evidence" value="ECO:0007669"/>
    <property type="project" value="InterPro"/>
</dbReference>
<comment type="cofactor">
    <cofactor evidence="1">
        <name>Zn(2+)</name>
        <dbReference type="ChEBI" id="CHEBI:29105"/>
    </cofactor>
</comment>
<evidence type="ECO:0000313" key="6">
    <source>
        <dbReference type="EMBL" id="QSG14491.1"/>
    </source>
</evidence>
<evidence type="ECO:0000259" key="5">
    <source>
        <dbReference type="Pfam" id="PF24827"/>
    </source>
</evidence>
<dbReference type="SUPFAM" id="SSF53187">
    <property type="entry name" value="Zn-dependent exopeptidases"/>
    <property type="match status" value="1"/>
</dbReference>
<dbReference type="GO" id="GO:0005829">
    <property type="term" value="C:cytosol"/>
    <property type="evidence" value="ECO:0007669"/>
    <property type="project" value="TreeGrafter"/>
</dbReference>